<reference evidence="1" key="2">
    <citation type="submission" date="2020-09" db="EMBL/GenBank/DDBJ databases">
        <authorList>
            <person name="Sun Q."/>
            <person name="Zhou Y."/>
        </authorList>
    </citation>
    <scope>NUCLEOTIDE SEQUENCE</scope>
    <source>
        <strain evidence="1">CGMCC 1.12997</strain>
    </source>
</reference>
<proteinExistence type="predicted"/>
<dbReference type="EMBL" id="BMGT01000002">
    <property type="protein sequence ID" value="GGG79083.1"/>
    <property type="molecule type" value="Genomic_DNA"/>
</dbReference>
<keyword evidence="2" id="KW-1185">Reference proteome</keyword>
<dbReference type="Proteomes" id="UP000647241">
    <property type="component" value="Unassembled WGS sequence"/>
</dbReference>
<gene>
    <name evidence="1" type="ORF">GCM10011585_22950</name>
</gene>
<reference evidence="1" key="1">
    <citation type="journal article" date="2014" name="Int. J. Syst. Evol. Microbiol.">
        <title>Complete genome sequence of Corynebacterium casei LMG S-19264T (=DSM 44701T), isolated from a smear-ripened cheese.</title>
        <authorList>
            <consortium name="US DOE Joint Genome Institute (JGI-PGF)"/>
            <person name="Walter F."/>
            <person name="Albersmeier A."/>
            <person name="Kalinowski J."/>
            <person name="Ruckert C."/>
        </authorList>
    </citation>
    <scope>NUCLEOTIDE SEQUENCE</scope>
    <source>
        <strain evidence="1">CGMCC 1.12997</strain>
    </source>
</reference>
<dbReference type="AlphaFoldDB" id="A0A917HGU6"/>
<name>A0A917HGU6_9BACT</name>
<dbReference type="Pfam" id="PF04338">
    <property type="entry name" value="DUF481"/>
    <property type="match status" value="1"/>
</dbReference>
<accession>A0A917HGU6</accession>
<sequence>MAQDKAAPKSDVIMFTNGDQLTGTIERGVGDSIVFKSDTAGEITVPLSKIKELRSHGNFVVIQKNEKSTKVTRHPGALTYQDSTVTIESPSGTPETIPTKNLAYIIDQTTYDKEVAHNPGFLHGWNGSISGGATLIRSTQTGTSFNAGIALIRAIPTVTYLPPKTRTTFNLLESYGKLTQPVIPQTTPPTPPSEAKTSIFHTDAEHDIYFNPRFYALGELSFDHNFAQGLNLQQIYGGGFGWTPLKTPVQQLDLKADVHYEMQTFIQPNPITVDNPRVPDQNLIGSTFGEAYHRNLPGKVVFTESASILPAFNNPDAYSAIAAAGLALPTYKRISLGLNATDNYLNMPAAGYKKNSFQFITSIVYTLK</sequence>
<organism evidence="1 2">
    <name type="scientific">Edaphobacter dinghuensis</name>
    <dbReference type="NCBI Taxonomy" id="1560005"/>
    <lineage>
        <taxon>Bacteria</taxon>
        <taxon>Pseudomonadati</taxon>
        <taxon>Acidobacteriota</taxon>
        <taxon>Terriglobia</taxon>
        <taxon>Terriglobales</taxon>
        <taxon>Acidobacteriaceae</taxon>
        <taxon>Edaphobacter</taxon>
    </lineage>
</organism>
<evidence type="ECO:0000313" key="2">
    <source>
        <dbReference type="Proteomes" id="UP000647241"/>
    </source>
</evidence>
<comment type="caution">
    <text evidence="1">The sequence shown here is derived from an EMBL/GenBank/DDBJ whole genome shotgun (WGS) entry which is preliminary data.</text>
</comment>
<dbReference type="InterPro" id="IPR007433">
    <property type="entry name" value="DUF481"/>
</dbReference>
<evidence type="ECO:0000313" key="1">
    <source>
        <dbReference type="EMBL" id="GGG79083.1"/>
    </source>
</evidence>
<protein>
    <submittedName>
        <fullName evidence="1">Uncharacterized protein</fullName>
    </submittedName>
</protein>